<keyword evidence="2" id="KW-0456">Lyase</keyword>
<sequence length="252" mass="26700">MTETVLFEKDGPIARLVLNNPSRHNSLGEVELMALQQHIESVVADPQLRVLIVTGSGSKTFCAGAALNQLGAGQISGDLFQQTTDCLAAVPIPTVCALNGSVYGGGTELALSCDFRVGVQGTRLRVPAARIGLCYPIGGINRFVERLGVNIAKRILVGAEEFDAEAMLHIGFLDHLVPASELEAKVSDMAQSMAGLAPLAVQAMKAILQQAAAGAIDLNQAQAMAQTCTDSEDLQEGFAAQRERREPEFKGR</sequence>
<feature type="region of interest" description="Disordered" evidence="3">
    <location>
        <begin position="232"/>
        <end position="252"/>
    </location>
</feature>
<evidence type="ECO:0000256" key="1">
    <source>
        <dbReference type="ARBA" id="ARBA00005254"/>
    </source>
</evidence>
<dbReference type="CDD" id="cd06558">
    <property type="entry name" value="crotonase-like"/>
    <property type="match status" value="1"/>
</dbReference>
<protein>
    <submittedName>
        <fullName evidence="4">Enoyl-CoA hydratase/isomerase family protein</fullName>
    </submittedName>
</protein>
<proteinExistence type="inferred from homology"/>
<comment type="caution">
    <text evidence="4">The sequence shown here is derived from an EMBL/GenBank/DDBJ whole genome shotgun (WGS) entry which is preliminary data.</text>
</comment>
<accession>A0ABT3TLU3</accession>
<feature type="compositionally biased region" description="Basic and acidic residues" evidence="3">
    <location>
        <begin position="241"/>
        <end position="252"/>
    </location>
</feature>
<dbReference type="RefSeq" id="WP_279247299.1">
    <property type="nucleotide sequence ID" value="NZ_SHNN01000006.1"/>
</dbReference>
<dbReference type="InterPro" id="IPR029045">
    <property type="entry name" value="ClpP/crotonase-like_dom_sf"/>
</dbReference>
<evidence type="ECO:0000256" key="3">
    <source>
        <dbReference type="SAM" id="MobiDB-lite"/>
    </source>
</evidence>
<dbReference type="InterPro" id="IPR014748">
    <property type="entry name" value="Enoyl-CoA_hydra_C"/>
</dbReference>
<dbReference type="EMBL" id="SHNN01000006">
    <property type="protein sequence ID" value="MCX2983265.1"/>
    <property type="molecule type" value="Genomic_DNA"/>
</dbReference>
<organism evidence="4 5">
    <name type="scientific">Candidatus Litorirhabdus singularis</name>
    <dbReference type="NCBI Taxonomy" id="2518993"/>
    <lineage>
        <taxon>Bacteria</taxon>
        <taxon>Pseudomonadati</taxon>
        <taxon>Pseudomonadota</taxon>
        <taxon>Gammaproteobacteria</taxon>
        <taxon>Cellvibrionales</taxon>
        <taxon>Halieaceae</taxon>
        <taxon>Candidatus Litorirhabdus</taxon>
    </lineage>
</organism>
<dbReference type="SUPFAM" id="SSF52096">
    <property type="entry name" value="ClpP/crotonase"/>
    <property type="match status" value="1"/>
</dbReference>
<dbReference type="Pfam" id="PF00378">
    <property type="entry name" value="ECH_1"/>
    <property type="match status" value="1"/>
</dbReference>
<name>A0ABT3TLU3_9GAMM</name>
<comment type="similarity">
    <text evidence="1">Belongs to the enoyl-CoA hydratase/isomerase family.</text>
</comment>
<reference evidence="4" key="1">
    <citation type="submission" date="2019-02" db="EMBL/GenBank/DDBJ databases">
        <authorList>
            <person name="Li S.-H."/>
        </authorList>
    </citation>
    <scope>NUCLEOTIDE SEQUENCE</scope>
    <source>
        <strain evidence="4">IMCC14734</strain>
    </source>
</reference>
<dbReference type="PANTHER" id="PTHR11941">
    <property type="entry name" value="ENOYL-COA HYDRATASE-RELATED"/>
    <property type="match status" value="1"/>
</dbReference>
<dbReference type="Gene3D" id="3.90.226.10">
    <property type="entry name" value="2-enoyl-CoA Hydratase, Chain A, domain 1"/>
    <property type="match status" value="1"/>
</dbReference>
<dbReference type="Proteomes" id="UP001143362">
    <property type="component" value="Unassembled WGS sequence"/>
</dbReference>
<dbReference type="InterPro" id="IPR001753">
    <property type="entry name" value="Enoyl-CoA_hydra/iso"/>
</dbReference>
<dbReference type="Gene3D" id="1.10.12.10">
    <property type="entry name" value="Lyase 2-enoyl-coa Hydratase, Chain A, domain 2"/>
    <property type="match status" value="1"/>
</dbReference>
<evidence type="ECO:0000313" key="5">
    <source>
        <dbReference type="Proteomes" id="UP001143362"/>
    </source>
</evidence>
<evidence type="ECO:0000256" key="2">
    <source>
        <dbReference type="ARBA" id="ARBA00023239"/>
    </source>
</evidence>
<keyword evidence="5" id="KW-1185">Reference proteome</keyword>
<gene>
    <name evidence="4" type="ORF">EYC98_20575</name>
</gene>
<evidence type="ECO:0000313" key="4">
    <source>
        <dbReference type="EMBL" id="MCX2983265.1"/>
    </source>
</evidence>
<dbReference type="PANTHER" id="PTHR11941:SF54">
    <property type="entry name" value="ENOYL-COA HYDRATASE, MITOCHONDRIAL"/>
    <property type="match status" value="1"/>
</dbReference>